<accession>A0ABW8YWR4</accession>
<evidence type="ECO:0000313" key="2">
    <source>
        <dbReference type="Proteomes" id="UP001629156"/>
    </source>
</evidence>
<comment type="caution">
    <text evidence="1">The sequence shown here is derived from an EMBL/GenBank/DDBJ whole genome shotgun (WGS) entry which is preliminary data.</text>
</comment>
<sequence length="73" mass="8477">MQKLIQGKGTPFTPSAQVIAILHDKGLSKIFNYSDYEYFKRLCKGAFNLPMAIVDLFIQYNTEIVSDYEEYIF</sequence>
<organism evidence="1 2">
    <name type="scientific">Flavobacterium rhizosphaerae</name>
    <dbReference type="NCBI Taxonomy" id="3163298"/>
    <lineage>
        <taxon>Bacteria</taxon>
        <taxon>Pseudomonadati</taxon>
        <taxon>Bacteroidota</taxon>
        <taxon>Flavobacteriia</taxon>
        <taxon>Flavobacteriales</taxon>
        <taxon>Flavobacteriaceae</taxon>
        <taxon>Flavobacterium</taxon>
    </lineage>
</organism>
<proteinExistence type="predicted"/>
<dbReference type="EMBL" id="JBELPZ010000009">
    <property type="protein sequence ID" value="MFL9844746.1"/>
    <property type="molecule type" value="Genomic_DNA"/>
</dbReference>
<keyword evidence="2" id="KW-1185">Reference proteome</keyword>
<name>A0ABW8YWR4_9FLAO</name>
<protein>
    <submittedName>
        <fullName evidence="1">Uncharacterized protein</fullName>
    </submittedName>
</protein>
<evidence type="ECO:0000313" key="1">
    <source>
        <dbReference type="EMBL" id="MFL9844746.1"/>
    </source>
</evidence>
<dbReference type="RefSeq" id="WP_408085003.1">
    <property type="nucleotide sequence ID" value="NZ_JBELPZ010000009.1"/>
</dbReference>
<gene>
    <name evidence="1" type="ORF">ABS766_09990</name>
</gene>
<dbReference type="Proteomes" id="UP001629156">
    <property type="component" value="Unassembled WGS sequence"/>
</dbReference>
<reference evidence="1 2" key="1">
    <citation type="submission" date="2024-06" db="EMBL/GenBank/DDBJ databases">
        <authorList>
            <person name="Kaempfer P."/>
            <person name="Viver T."/>
        </authorList>
    </citation>
    <scope>NUCLEOTIDE SEQUENCE [LARGE SCALE GENOMIC DNA]</scope>
    <source>
        <strain evidence="1 2">ST-119</strain>
    </source>
</reference>